<dbReference type="PANTHER" id="PTHR43133">
    <property type="entry name" value="RNA POLYMERASE ECF-TYPE SIGMA FACTO"/>
    <property type="match status" value="1"/>
</dbReference>
<evidence type="ECO:0000313" key="8">
    <source>
        <dbReference type="Proteomes" id="UP000294498"/>
    </source>
</evidence>
<keyword evidence="3" id="KW-0731">Sigma factor</keyword>
<feature type="domain" description="RNA polymerase sigma-70 region 2" evidence="5">
    <location>
        <begin position="27"/>
        <end position="94"/>
    </location>
</feature>
<dbReference type="InterPro" id="IPR013324">
    <property type="entry name" value="RNA_pol_sigma_r3/r4-like"/>
</dbReference>
<dbReference type="GO" id="GO:0016987">
    <property type="term" value="F:sigma factor activity"/>
    <property type="evidence" value="ECO:0007669"/>
    <property type="project" value="UniProtKB-KW"/>
</dbReference>
<dbReference type="SUPFAM" id="SSF88946">
    <property type="entry name" value="Sigma2 domain of RNA polymerase sigma factors"/>
    <property type="match status" value="1"/>
</dbReference>
<dbReference type="Gene3D" id="1.10.1740.10">
    <property type="match status" value="1"/>
</dbReference>
<dbReference type="PANTHER" id="PTHR43133:SF46">
    <property type="entry name" value="RNA POLYMERASE SIGMA-70 FACTOR ECF SUBFAMILY"/>
    <property type="match status" value="1"/>
</dbReference>
<protein>
    <submittedName>
        <fullName evidence="7">RNA polymerase sigma-70 factor (ECF subfamily)</fullName>
    </submittedName>
</protein>
<accession>A0A4R8DTT1</accession>
<sequence>MAAVHHLSDQALLALLKQGQESAFTEIYRRYWERLLGVGYAYTRNKEAAEEIVHDVLLRLWRQRAGVDIESLGAYLGTAVKFSVFKALLKEKRRSDIRSRMPLTESSASDEDAIEARFLKDYLDGVIENLPEKCRLVYQYSRGEQLSVVEIAERMQISPKTVESHITRALRTLRHSLSRVHAIIFL</sequence>
<evidence type="ECO:0000256" key="1">
    <source>
        <dbReference type="ARBA" id="ARBA00010641"/>
    </source>
</evidence>
<dbReference type="RefSeq" id="WP_133994162.1">
    <property type="nucleotide sequence ID" value="NZ_SODV01000001.1"/>
</dbReference>
<reference evidence="7 8" key="1">
    <citation type="submission" date="2019-03" db="EMBL/GenBank/DDBJ databases">
        <title>Genomic Encyclopedia of Type Strains, Phase IV (KMG-IV): sequencing the most valuable type-strain genomes for metagenomic binning, comparative biology and taxonomic classification.</title>
        <authorList>
            <person name="Goeker M."/>
        </authorList>
    </citation>
    <scope>NUCLEOTIDE SEQUENCE [LARGE SCALE GENOMIC DNA]</scope>
    <source>
        <strain evidence="7 8">DSM 100059</strain>
    </source>
</reference>
<keyword evidence="2" id="KW-0805">Transcription regulation</keyword>
<dbReference type="InterPro" id="IPR014284">
    <property type="entry name" value="RNA_pol_sigma-70_dom"/>
</dbReference>
<evidence type="ECO:0000259" key="6">
    <source>
        <dbReference type="Pfam" id="PF08281"/>
    </source>
</evidence>
<proteinExistence type="inferred from homology"/>
<dbReference type="GO" id="GO:0003677">
    <property type="term" value="F:DNA binding"/>
    <property type="evidence" value="ECO:0007669"/>
    <property type="project" value="InterPro"/>
</dbReference>
<dbReference type="AlphaFoldDB" id="A0A4R8DTT1"/>
<dbReference type="InterPro" id="IPR007627">
    <property type="entry name" value="RNA_pol_sigma70_r2"/>
</dbReference>
<dbReference type="OrthoDB" id="1097528at2"/>
<evidence type="ECO:0000256" key="4">
    <source>
        <dbReference type="ARBA" id="ARBA00023163"/>
    </source>
</evidence>
<evidence type="ECO:0000313" key="7">
    <source>
        <dbReference type="EMBL" id="TDX01539.1"/>
    </source>
</evidence>
<dbReference type="InterPro" id="IPR014327">
    <property type="entry name" value="RNA_pol_sigma70_bacteroid"/>
</dbReference>
<dbReference type="GO" id="GO:0006352">
    <property type="term" value="P:DNA-templated transcription initiation"/>
    <property type="evidence" value="ECO:0007669"/>
    <property type="project" value="InterPro"/>
</dbReference>
<dbReference type="EMBL" id="SODV01000001">
    <property type="protein sequence ID" value="TDX01539.1"/>
    <property type="molecule type" value="Genomic_DNA"/>
</dbReference>
<evidence type="ECO:0000256" key="3">
    <source>
        <dbReference type="ARBA" id="ARBA00023082"/>
    </source>
</evidence>
<keyword evidence="4" id="KW-0804">Transcription</keyword>
<dbReference type="InterPro" id="IPR036388">
    <property type="entry name" value="WH-like_DNA-bd_sf"/>
</dbReference>
<dbReference type="Proteomes" id="UP000294498">
    <property type="component" value="Unassembled WGS sequence"/>
</dbReference>
<dbReference type="InterPro" id="IPR013325">
    <property type="entry name" value="RNA_pol_sigma_r2"/>
</dbReference>
<dbReference type="NCBIfam" id="TIGR02985">
    <property type="entry name" value="Sig70_bacteroi1"/>
    <property type="match status" value="1"/>
</dbReference>
<comment type="similarity">
    <text evidence="1">Belongs to the sigma-70 factor family. ECF subfamily.</text>
</comment>
<keyword evidence="8" id="KW-1185">Reference proteome</keyword>
<evidence type="ECO:0000256" key="2">
    <source>
        <dbReference type="ARBA" id="ARBA00023015"/>
    </source>
</evidence>
<dbReference type="InterPro" id="IPR039425">
    <property type="entry name" value="RNA_pol_sigma-70-like"/>
</dbReference>
<comment type="caution">
    <text evidence="7">The sequence shown here is derived from an EMBL/GenBank/DDBJ whole genome shotgun (WGS) entry which is preliminary data.</text>
</comment>
<dbReference type="Pfam" id="PF08281">
    <property type="entry name" value="Sigma70_r4_2"/>
    <property type="match status" value="1"/>
</dbReference>
<feature type="domain" description="RNA polymerase sigma factor 70 region 4 type 2" evidence="6">
    <location>
        <begin position="122"/>
        <end position="173"/>
    </location>
</feature>
<name>A0A4R8DTT1_9BACT</name>
<dbReference type="Gene3D" id="1.10.10.10">
    <property type="entry name" value="Winged helix-like DNA-binding domain superfamily/Winged helix DNA-binding domain"/>
    <property type="match status" value="1"/>
</dbReference>
<dbReference type="InterPro" id="IPR013249">
    <property type="entry name" value="RNA_pol_sigma70_r4_t2"/>
</dbReference>
<dbReference type="NCBIfam" id="TIGR02937">
    <property type="entry name" value="sigma70-ECF"/>
    <property type="match status" value="1"/>
</dbReference>
<organism evidence="7 8">
    <name type="scientific">Dinghuibacter silviterrae</name>
    <dbReference type="NCBI Taxonomy" id="1539049"/>
    <lineage>
        <taxon>Bacteria</taxon>
        <taxon>Pseudomonadati</taxon>
        <taxon>Bacteroidota</taxon>
        <taxon>Chitinophagia</taxon>
        <taxon>Chitinophagales</taxon>
        <taxon>Chitinophagaceae</taxon>
        <taxon>Dinghuibacter</taxon>
    </lineage>
</organism>
<dbReference type="Pfam" id="PF04542">
    <property type="entry name" value="Sigma70_r2"/>
    <property type="match status" value="1"/>
</dbReference>
<evidence type="ECO:0000259" key="5">
    <source>
        <dbReference type="Pfam" id="PF04542"/>
    </source>
</evidence>
<gene>
    <name evidence="7" type="ORF">EDB95_2579</name>
</gene>
<dbReference type="SUPFAM" id="SSF88659">
    <property type="entry name" value="Sigma3 and sigma4 domains of RNA polymerase sigma factors"/>
    <property type="match status" value="1"/>
</dbReference>